<dbReference type="RefSeq" id="WP_187474988.1">
    <property type="nucleotide sequence ID" value="NZ_CP060693.1"/>
</dbReference>
<reference evidence="2 3" key="1">
    <citation type="journal article" date="2020" name="Front. Microbiol.">
        <title>Genomic Analysis and Antimicrobial Resistance of Aliarcobacter cryaerophilus Strains From German Water Poultry.</title>
        <authorList>
            <person name="Muller E."/>
            <person name="Hotzel H."/>
            <person name="Ahlers C."/>
            <person name="Hanel I."/>
            <person name="Tomaso H."/>
            <person name="Abdel-Glil M.Y."/>
        </authorList>
    </citation>
    <scope>NUCLEOTIDE SEQUENCE [LARGE SCALE GENOMIC DNA]</scope>
    <source>
        <strain evidence="2 3">16CS1285-4</strain>
    </source>
</reference>
<dbReference type="Proteomes" id="UP000515842">
    <property type="component" value="Chromosome"/>
</dbReference>
<protein>
    <submittedName>
        <fullName evidence="2">Uncharacterized protein</fullName>
    </submittedName>
</protein>
<gene>
    <name evidence="2" type="ORF">HOO34_03495</name>
</gene>
<proteinExistence type="predicted"/>
<evidence type="ECO:0000313" key="2">
    <source>
        <dbReference type="EMBL" id="QNM90792.1"/>
    </source>
</evidence>
<dbReference type="AlphaFoldDB" id="A0A7G9LQ93"/>
<accession>A0A7G9LQ93</accession>
<dbReference type="EMBL" id="CP060693">
    <property type="protein sequence ID" value="QNM90792.1"/>
    <property type="molecule type" value="Genomic_DNA"/>
</dbReference>
<keyword evidence="1" id="KW-0812">Transmembrane</keyword>
<keyword evidence="1" id="KW-0472">Membrane</keyword>
<sequence length="91" mass="10637">MLANFKNSFENSSLKTKIELYILPILLLFLFYVLFDNEKIEENQNVQNSELLNIENKKFTDSILELSNKIEDIAKSENLIIPDYAIEKVHS</sequence>
<feature type="transmembrane region" description="Helical" evidence="1">
    <location>
        <begin position="18"/>
        <end position="35"/>
    </location>
</feature>
<organism evidence="2 3">
    <name type="scientific">Aliarcobacter cryaerophilus</name>
    <dbReference type="NCBI Taxonomy" id="28198"/>
    <lineage>
        <taxon>Bacteria</taxon>
        <taxon>Pseudomonadati</taxon>
        <taxon>Campylobacterota</taxon>
        <taxon>Epsilonproteobacteria</taxon>
        <taxon>Campylobacterales</taxon>
        <taxon>Arcobacteraceae</taxon>
        <taxon>Aliarcobacter</taxon>
    </lineage>
</organism>
<name>A0A7G9LQ93_9BACT</name>
<evidence type="ECO:0000313" key="3">
    <source>
        <dbReference type="Proteomes" id="UP000515842"/>
    </source>
</evidence>
<evidence type="ECO:0000256" key="1">
    <source>
        <dbReference type="SAM" id="Phobius"/>
    </source>
</evidence>
<keyword evidence="1" id="KW-1133">Transmembrane helix</keyword>